<proteinExistence type="predicted"/>
<dbReference type="WBParaSite" id="Gr19_v10_g3933.t1">
    <property type="protein sequence ID" value="Gr19_v10_g3933.t1"/>
    <property type="gene ID" value="Gr19_v10_g3933"/>
</dbReference>
<reference evidence="2" key="1">
    <citation type="submission" date="2022-11" db="UniProtKB">
        <authorList>
            <consortium name="WormBaseParasite"/>
        </authorList>
    </citation>
    <scope>IDENTIFICATION</scope>
</reference>
<organism evidence="1 2">
    <name type="scientific">Globodera rostochiensis</name>
    <name type="common">Golden nematode worm</name>
    <name type="synonym">Heterodera rostochiensis</name>
    <dbReference type="NCBI Taxonomy" id="31243"/>
    <lineage>
        <taxon>Eukaryota</taxon>
        <taxon>Metazoa</taxon>
        <taxon>Ecdysozoa</taxon>
        <taxon>Nematoda</taxon>
        <taxon>Chromadorea</taxon>
        <taxon>Rhabditida</taxon>
        <taxon>Tylenchina</taxon>
        <taxon>Tylenchomorpha</taxon>
        <taxon>Tylenchoidea</taxon>
        <taxon>Heteroderidae</taxon>
        <taxon>Heteroderinae</taxon>
        <taxon>Globodera</taxon>
    </lineage>
</organism>
<dbReference type="Proteomes" id="UP000887572">
    <property type="component" value="Unplaced"/>
</dbReference>
<evidence type="ECO:0000313" key="2">
    <source>
        <dbReference type="WBParaSite" id="Gr19_v10_g3933.t1"/>
    </source>
</evidence>
<sequence>MPRSAQIGLRPRIFGFERVNNPADDHSKCADIDKQKINVLINATLIKETVPELIKLYVTNRVTQEHWRRRSWLGAEKPDYFASKHGTRNASEENFLDRAWKGGLLRTEKCHLGARL</sequence>
<protein>
    <submittedName>
        <fullName evidence="2">Uncharacterized protein</fullName>
    </submittedName>
</protein>
<name>A0A914HS24_GLORO</name>
<evidence type="ECO:0000313" key="1">
    <source>
        <dbReference type="Proteomes" id="UP000887572"/>
    </source>
</evidence>
<keyword evidence="1" id="KW-1185">Reference proteome</keyword>
<dbReference type="AlphaFoldDB" id="A0A914HS24"/>
<accession>A0A914HS24</accession>